<name>A0A1E2VEZ0_9GAMM</name>
<keyword evidence="5" id="KW-1185">Reference proteome</keyword>
<feature type="domain" description="Thioesterase TesA-like" evidence="3">
    <location>
        <begin position="21"/>
        <end position="246"/>
    </location>
</feature>
<keyword evidence="2" id="KW-0378">Hydrolase</keyword>
<evidence type="ECO:0000256" key="2">
    <source>
        <dbReference type="ARBA" id="ARBA00022801"/>
    </source>
</evidence>
<proteinExistence type="inferred from homology"/>
<dbReference type="GO" id="GO:0008610">
    <property type="term" value="P:lipid biosynthetic process"/>
    <property type="evidence" value="ECO:0007669"/>
    <property type="project" value="TreeGrafter"/>
</dbReference>
<dbReference type="Gene3D" id="3.40.50.1820">
    <property type="entry name" value="alpha/beta hydrolase"/>
    <property type="match status" value="1"/>
</dbReference>
<dbReference type="InterPro" id="IPR029058">
    <property type="entry name" value="AB_hydrolase_fold"/>
</dbReference>
<dbReference type="Pfam" id="PF00975">
    <property type="entry name" value="Thioesterase"/>
    <property type="match status" value="1"/>
</dbReference>
<dbReference type="InterPro" id="IPR012223">
    <property type="entry name" value="TEII"/>
</dbReference>
<dbReference type="InterPro" id="IPR020802">
    <property type="entry name" value="TesA-like"/>
</dbReference>
<dbReference type="GO" id="GO:0016787">
    <property type="term" value="F:hydrolase activity"/>
    <property type="evidence" value="ECO:0007669"/>
    <property type="project" value="UniProtKB-KW"/>
</dbReference>
<sequence>MRSSAWLTPLSDHPRAQLHLVCCPHAGGMPHFFRDWADQLPDAIALWAVQYPGRGTRQQSDFPDTLLSMADHVARACHPLSHRPIALLGHSMGAALAYEVTVRLEAQGMAPMHLFVSGHPAPHCQRSGSLHRADEQTLLDDVRQQSEEMGTVLGDPALRALFMPALREDYRLIEQYHRDVPVRLDCPITVLRGDVDDEVNEVEAAAWQSASACPLDEYVFSGGHFYLVAQQVPLLAAIKHQLADVLTPTWHDWA</sequence>
<dbReference type="PANTHER" id="PTHR11487">
    <property type="entry name" value="THIOESTERASE"/>
    <property type="match status" value="1"/>
</dbReference>
<dbReference type="EMBL" id="MDTQ01000001">
    <property type="protein sequence ID" value="ODC05558.1"/>
    <property type="molecule type" value="Genomic_DNA"/>
</dbReference>
<dbReference type="PANTHER" id="PTHR11487:SF0">
    <property type="entry name" value="S-ACYL FATTY ACID SYNTHASE THIOESTERASE, MEDIUM CHAIN"/>
    <property type="match status" value="1"/>
</dbReference>
<protein>
    <recommendedName>
        <fullName evidence="3">Thioesterase TesA-like domain-containing protein</fullName>
    </recommendedName>
</protein>
<dbReference type="Proteomes" id="UP000094291">
    <property type="component" value="Unassembled WGS sequence"/>
</dbReference>
<dbReference type="AlphaFoldDB" id="A0A1E2VEZ0"/>
<evidence type="ECO:0000256" key="1">
    <source>
        <dbReference type="ARBA" id="ARBA00007169"/>
    </source>
</evidence>
<comment type="similarity">
    <text evidence="1">Belongs to the thioesterase family.</text>
</comment>
<evidence type="ECO:0000259" key="3">
    <source>
        <dbReference type="SMART" id="SM00824"/>
    </source>
</evidence>
<evidence type="ECO:0000313" key="5">
    <source>
        <dbReference type="Proteomes" id="UP000094291"/>
    </source>
</evidence>
<dbReference type="InterPro" id="IPR001031">
    <property type="entry name" value="Thioesterase"/>
</dbReference>
<reference evidence="4 5" key="1">
    <citation type="submission" date="2016-08" db="EMBL/GenBank/DDBJ databases">
        <authorList>
            <person name="Seilhamer J.J."/>
        </authorList>
    </citation>
    <scope>NUCLEOTIDE SEQUENCE [LARGE SCALE GENOMIC DNA]</scope>
    <source>
        <strain evidence="4 5">PH27A</strain>
    </source>
</reference>
<accession>A0A1E2VEZ0</accession>
<evidence type="ECO:0000313" key="4">
    <source>
        <dbReference type="EMBL" id="ODC05558.1"/>
    </source>
</evidence>
<organism evidence="4 5">
    <name type="scientific">Terasakiispira papahanaumokuakeensis</name>
    <dbReference type="NCBI Taxonomy" id="197479"/>
    <lineage>
        <taxon>Bacteria</taxon>
        <taxon>Pseudomonadati</taxon>
        <taxon>Pseudomonadota</taxon>
        <taxon>Gammaproteobacteria</taxon>
        <taxon>Oceanospirillales</taxon>
        <taxon>Terasakiispira</taxon>
    </lineage>
</organism>
<dbReference type="SMART" id="SM00824">
    <property type="entry name" value="PKS_TE"/>
    <property type="match status" value="1"/>
</dbReference>
<comment type="caution">
    <text evidence="4">The sequence shown here is derived from an EMBL/GenBank/DDBJ whole genome shotgun (WGS) entry which is preliminary data.</text>
</comment>
<gene>
    <name evidence="4" type="ORF">BFW38_17205</name>
</gene>
<dbReference type="STRING" id="197479.BFW38_17205"/>
<dbReference type="SUPFAM" id="SSF53474">
    <property type="entry name" value="alpha/beta-Hydrolases"/>
    <property type="match status" value="1"/>
</dbReference>